<organism evidence="2 3">
    <name type="scientific">Liparis tanakae</name>
    <name type="common">Tanaka's snailfish</name>
    <dbReference type="NCBI Taxonomy" id="230148"/>
    <lineage>
        <taxon>Eukaryota</taxon>
        <taxon>Metazoa</taxon>
        <taxon>Chordata</taxon>
        <taxon>Craniata</taxon>
        <taxon>Vertebrata</taxon>
        <taxon>Euteleostomi</taxon>
        <taxon>Actinopterygii</taxon>
        <taxon>Neopterygii</taxon>
        <taxon>Teleostei</taxon>
        <taxon>Neoteleostei</taxon>
        <taxon>Acanthomorphata</taxon>
        <taxon>Eupercaria</taxon>
        <taxon>Perciformes</taxon>
        <taxon>Cottioidei</taxon>
        <taxon>Cottales</taxon>
        <taxon>Liparidae</taxon>
        <taxon>Liparis</taxon>
    </lineage>
</organism>
<evidence type="ECO:0000313" key="3">
    <source>
        <dbReference type="Proteomes" id="UP000314294"/>
    </source>
</evidence>
<accession>A0A4Z2ILQ4</accession>
<feature type="region of interest" description="Disordered" evidence="1">
    <location>
        <begin position="60"/>
        <end position="94"/>
    </location>
</feature>
<dbReference type="EMBL" id="SRLO01000071">
    <property type="protein sequence ID" value="TNN78721.1"/>
    <property type="molecule type" value="Genomic_DNA"/>
</dbReference>
<proteinExistence type="predicted"/>
<feature type="compositionally biased region" description="Low complexity" evidence="1">
    <location>
        <begin position="83"/>
        <end position="94"/>
    </location>
</feature>
<reference evidence="2 3" key="1">
    <citation type="submission" date="2019-03" db="EMBL/GenBank/DDBJ databases">
        <title>First draft genome of Liparis tanakae, snailfish: a comprehensive survey of snailfish specific genes.</title>
        <authorList>
            <person name="Kim W."/>
            <person name="Song I."/>
            <person name="Jeong J.-H."/>
            <person name="Kim D."/>
            <person name="Kim S."/>
            <person name="Ryu S."/>
            <person name="Song J.Y."/>
            <person name="Lee S.K."/>
        </authorList>
    </citation>
    <scope>NUCLEOTIDE SEQUENCE [LARGE SCALE GENOMIC DNA]</scope>
    <source>
        <tissue evidence="2">Muscle</tissue>
    </source>
</reference>
<protein>
    <submittedName>
        <fullName evidence="2">Uncharacterized protein</fullName>
    </submittedName>
</protein>
<gene>
    <name evidence="2" type="ORF">EYF80_011125</name>
</gene>
<dbReference type="Proteomes" id="UP000314294">
    <property type="component" value="Unassembled WGS sequence"/>
</dbReference>
<feature type="region of interest" description="Disordered" evidence="1">
    <location>
        <begin position="1"/>
        <end position="20"/>
    </location>
</feature>
<name>A0A4Z2ILQ4_9TELE</name>
<evidence type="ECO:0000313" key="2">
    <source>
        <dbReference type="EMBL" id="TNN78721.1"/>
    </source>
</evidence>
<keyword evidence="3" id="KW-1185">Reference proteome</keyword>
<sequence length="124" mass="12011">MGNRVETKPAPSGQNDLGDLHCELYPQDKVLEEEGELEDQSSRITCPLLFSGAEVAGVDGVEEREATDALSPPGLAAGGTPSGALAPAGPTGDAPAAAAAAAAVAAAAAAALLAVMADTGLGCA</sequence>
<comment type="caution">
    <text evidence="2">The sequence shown here is derived from an EMBL/GenBank/DDBJ whole genome shotgun (WGS) entry which is preliminary data.</text>
</comment>
<evidence type="ECO:0000256" key="1">
    <source>
        <dbReference type="SAM" id="MobiDB-lite"/>
    </source>
</evidence>
<dbReference type="AlphaFoldDB" id="A0A4Z2ILQ4"/>